<feature type="domain" description="EAL" evidence="4">
    <location>
        <begin position="1264"/>
        <end position="1518"/>
    </location>
</feature>
<dbReference type="NCBIfam" id="TIGR00229">
    <property type="entry name" value="sensory_box"/>
    <property type="match status" value="3"/>
</dbReference>
<dbReference type="CDD" id="cd00130">
    <property type="entry name" value="PAS"/>
    <property type="match status" value="3"/>
</dbReference>
<comment type="caution">
    <text evidence="6">The sequence shown here is derived from an EMBL/GenBank/DDBJ whole genome shotgun (WGS) entry which is preliminary data.</text>
</comment>
<dbReference type="InterPro" id="IPR035965">
    <property type="entry name" value="PAS-like_dom_sf"/>
</dbReference>
<dbReference type="InterPro" id="IPR035919">
    <property type="entry name" value="EAL_sf"/>
</dbReference>
<dbReference type="SMART" id="SM00091">
    <property type="entry name" value="PAS"/>
    <property type="match status" value="4"/>
</dbReference>
<feature type="transmembrane region" description="Helical" evidence="1">
    <location>
        <begin position="363"/>
        <end position="386"/>
    </location>
</feature>
<keyword evidence="1" id="KW-0812">Transmembrane</keyword>
<dbReference type="PROSITE" id="PS50883">
    <property type="entry name" value="EAL"/>
    <property type="match status" value="1"/>
</dbReference>
<gene>
    <name evidence="6" type="ORF">J2W69_002397</name>
</gene>
<dbReference type="InterPro" id="IPR029787">
    <property type="entry name" value="Nucleotide_cyclase"/>
</dbReference>
<dbReference type="SUPFAM" id="SSF55073">
    <property type="entry name" value="Nucleotide cyclase"/>
    <property type="match status" value="1"/>
</dbReference>
<dbReference type="InterPro" id="IPR052155">
    <property type="entry name" value="Biofilm_reg_signaling"/>
</dbReference>
<dbReference type="InterPro" id="IPR029016">
    <property type="entry name" value="GAF-like_dom_sf"/>
</dbReference>
<dbReference type="SUPFAM" id="SSF141868">
    <property type="entry name" value="EAL domain-like"/>
    <property type="match status" value="1"/>
</dbReference>
<feature type="domain" description="PAC" evidence="3">
    <location>
        <begin position="475"/>
        <end position="526"/>
    </location>
</feature>
<evidence type="ECO:0000259" key="2">
    <source>
        <dbReference type="PROSITE" id="PS50112"/>
    </source>
</evidence>
<evidence type="ECO:0000259" key="5">
    <source>
        <dbReference type="PROSITE" id="PS50887"/>
    </source>
</evidence>
<dbReference type="RefSeq" id="WP_310278593.1">
    <property type="nucleotide sequence ID" value="NZ_JAVDWR010000007.1"/>
</dbReference>
<dbReference type="Pfam" id="PF01590">
    <property type="entry name" value="GAF"/>
    <property type="match status" value="1"/>
</dbReference>
<dbReference type="PANTHER" id="PTHR44757:SF2">
    <property type="entry name" value="BIOFILM ARCHITECTURE MAINTENANCE PROTEIN MBAA"/>
    <property type="match status" value="1"/>
</dbReference>
<name>A0ABU1W0E2_9GAMM</name>
<feature type="domain" description="PAS" evidence="2">
    <location>
        <begin position="534"/>
        <end position="608"/>
    </location>
</feature>
<dbReference type="Gene3D" id="3.20.20.450">
    <property type="entry name" value="EAL domain"/>
    <property type="match status" value="1"/>
</dbReference>
<evidence type="ECO:0000313" key="6">
    <source>
        <dbReference type="EMBL" id="MDR7121446.1"/>
    </source>
</evidence>
<feature type="transmembrane region" description="Helical" evidence="1">
    <location>
        <begin position="87"/>
        <end position="108"/>
    </location>
</feature>
<dbReference type="PROSITE" id="PS50887">
    <property type="entry name" value="GGDEF"/>
    <property type="match status" value="1"/>
</dbReference>
<evidence type="ECO:0000256" key="1">
    <source>
        <dbReference type="SAM" id="Phobius"/>
    </source>
</evidence>
<dbReference type="SMART" id="SM00086">
    <property type="entry name" value="PAC"/>
    <property type="match status" value="4"/>
</dbReference>
<dbReference type="SMART" id="SM00065">
    <property type="entry name" value="GAF"/>
    <property type="match status" value="1"/>
</dbReference>
<dbReference type="SUPFAM" id="SSF55785">
    <property type="entry name" value="PYP-like sensor domain (PAS domain)"/>
    <property type="match status" value="4"/>
</dbReference>
<feature type="domain" description="PAC" evidence="3">
    <location>
        <begin position="1037"/>
        <end position="1089"/>
    </location>
</feature>
<dbReference type="CDD" id="cd01949">
    <property type="entry name" value="GGDEF"/>
    <property type="match status" value="1"/>
</dbReference>
<dbReference type="Gene3D" id="3.30.450.20">
    <property type="entry name" value="PAS domain"/>
    <property type="match status" value="4"/>
</dbReference>
<dbReference type="PROSITE" id="PS50112">
    <property type="entry name" value="PAS"/>
    <property type="match status" value="2"/>
</dbReference>
<keyword evidence="1" id="KW-0472">Membrane</keyword>
<dbReference type="SMART" id="SM00052">
    <property type="entry name" value="EAL"/>
    <property type="match status" value="1"/>
</dbReference>
<dbReference type="InterPro" id="IPR001633">
    <property type="entry name" value="EAL_dom"/>
</dbReference>
<dbReference type="InterPro" id="IPR043128">
    <property type="entry name" value="Rev_trsase/Diguanyl_cyclase"/>
</dbReference>
<evidence type="ECO:0000259" key="3">
    <source>
        <dbReference type="PROSITE" id="PS50113"/>
    </source>
</evidence>
<organism evidence="6 7">
    <name type="scientific">Rheinheimera soli</name>
    <dbReference type="NCBI Taxonomy" id="443616"/>
    <lineage>
        <taxon>Bacteria</taxon>
        <taxon>Pseudomonadati</taxon>
        <taxon>Pseudomonadota</taxon>
        <taxon>Gammaproteobacteria</taxon>
        <taxon>Chromatiales</taxon>
        <taxon>Chromatiaceae</taxon>
        <taxon>Rheinheimera</taxon>
    </lineage>
</organism>
<feature type="transmembrane region" description="Helical" evidence="1">
    <location>
        <begin position="46"/>
        <end position="66"/>
    </location>
</feature>
<dbReference type="InterPro" id="IPR000160">
    <property type="entry name" value="GGDEF_dom"/>
</dbReference>
<feature type="domain" description="GGDEF" evidence="5">
    <location>
        <begin position="1121"/>
        <end position="1255"/>
    </location>
</feature>
<dbReference type="Gene3D" id="3.30.450.40">
    <property type="match status" value="1"/>
</dbReference>
<feature type="domain" description="PAC" evidence="3">
    <location>
        <begin position="610"/>
        <end position="662"/>
    </location>
</feature>
<dbReference type="Pfam" id="PF13426">
    <property type="entry name" value="PAS_9"/>
    <property type="match status" value="2"/>
</dbReference>
<dbReference type="InterPro" id="IPR000014">
    <property type="entry name" value="PAS"/>
</dbReference>
<dbReference type="Pfam" id="PF13188">
    <property type="entry name" value="PAS_8"/>
    <property type="match status" value="1"/>
</dbReference>
<dbReference type="NCBIfam" id="TIGR00254">
    <property type="entry name" value="GGDEF"/>
    <property type="match status" value="1"/>
</dbReference>
<dbReference type="CDD" id="cd01948">
    <property type="entry name" value="EAL"/>
    <property type="match status" value="1"/>
</dbReference>
<evidence type="ECO:0000259" key="4">
    <source>
        <dbReference type="PROSITE" id="PS50883"/>
    </source>
</evidence>
<keyword evidence="1" id="KW-1133">Transmembrane helix</keyword>
<dbReference type="Proteomes" id="UP001257909">
    <property type="component" value="Unassembled WGS sequence"/>
</dbReference>
<dbReference type="PANTHER" id="PTHR44757">
    <property type="entry name" value="DIGUANYLATE CYCLASE DGCP"/>
    <property type="match status" value="1"/>
</dbReference>
<dbReference type="EMBL" id="JAVDWR010000007">
    <property type="protein sequence ID" value="MDR7121446.1"/>
    <property type="molecule type" value="Genomic_DNA"/>
</dbReference>
<accession>A0ABU1W0E2</accession>
<dbReference type="InterPro" id="IPR001610">
    <property type="entry name" value="PAC"/>
</dbReference>
<dbReference type="Pfam" id="PF00563">
    <property type="entry name" value="EAL"/>
    <property type="match status" value="1"/>
</dbReference>
<dbReference type="Pfam" id="PF08447">
    <property type="entry name" value="PAS_3"/>
    <property type="match status" value="1"/>
</dbReference>
<reference evidence="6 7" key="1">
    <citation type="submission" date="2023-07" db="EMBL/GenBank/DDBJ databases">
        <title>Sorghum-associated microbial communities from plants grown in Nebraska, USA.</title>
        <authorList>
            <person name="Schachtman D."/>
        </authorList>
    </citation>
    <scope>NUCLEOTIDE SEQUENCE [LARGE SCALE GENOMIC DNA]</scope>
    <source>
        <strain evidence="6 7">4138</strain>
    </source>
</reference>
<evidence type="ECO:0000313" key="7">
    <source>
        <dbReference type="Proteomes" id="UP001257909"/>
    </source>
</evidence>
<dbReference type="InterPro" id="IPR000700">
    <property type="entry name" value="PAS-assoc_C"/>
</dbReference>
<dbReference type="Gene3D" id="3.30.70.270">
    <property type="match status" value="1"/>
</dbReference>
<dbReference type="SUPFAM" id="SSF55781">
    <property type="entry name" value="GAF domain-like"/>
    <property type="match status" value="1"/>
</dbReference>
<keyword evidence="7" id="KW-1185">Reference proteome</keyword>
<dbReference type="InterPro" id="IPR013655">
    <property type="entry name" value="PAS_fold_3"/>
</dbReference>
<dbReference type="Pfam" id="PF00990">
    <property type="entry name" value="GGDEF"/>
    <property type="match status" value="1"/>
</dbReference>
<feature type="domain" description="PAS" evidence="2">
    <location>
        <begin position="964"/>
        <end position="1010"/>
    </location>
</feature>
<feature type="transmembrane region" description="Helical" evidence="1">
    <location>
        <begin position="7"/>
        <end position="26"/>
    </location>
</feature>
<dbReference type="InterPro" id="IPR003018">
    <property type="entry name" value="GAF"/>
</dbReference>
<dbReference type="PROSITE" id="PS50113">
    <property type="entry name" value="PAC"/>
    <property type="match status" value="3"/>
</dbReference>
<protein>
    <submittedName>
        <fullName evidence="6">Diguanylate cyclase (GGDEF)-like protein/PAS domain S-box-containing protein</fullName>
    </submittedName>
</protein>
<dbReference type="SMART" id="SM00267">
    <property type="entry name" value="GGDEF"/>
    <property type="match status" value="1"/>
</dbReference>
<sequence>MPKPAFPLTAIRIVLLYCCFALFWIFGSDYLLHLTVSDPQTNSLLGTMKGVAFVCLSASFIYLLLATWRKQQFFDSEVTVRYKQLRIVALILAFMLAIPAMAAITKWVHGNQLKTQAMKDLRTVTDIKKQQLELWLAERQYDINALSRDTSFRQKLQQYFEQGDRAQQADIRNRLASFIAEHSFSSVLLYDAQGQQHIALGAALKFDVLGAGQNLSQPSTHCDSKGIDRYCQLNWYLQLATGEQIYQLVFSVDTSVYLFPAIQNWPVSSPTAEVLLVQRQDRAVVFLNPLRHPQHALLNEIDTDIDGPLLAAKALRQRQFNTAEALDYRNQPVLGAYTPVRQTNWMLVSKIDVAEVLQPLGTLLLWLSIISGTLLMLLVLGALFYWRELIQSHQLALAAKQTEQDKTVQAFFELPFSGMAILSRTHLPFIRVNKKLQSVLGYAETELLALSLRDLAQSPEQFIATSFSSREQISTESDIQLRHSSGRILTVKLMMQRFSQQGQPDLLLATFEDVTEKRQLYADLSRSHQQQLHNSQQLDTILTASSTVLHRIELDGISCKTSWVSSNIERLLGYSVEESLQDQWWEKGVHPEDKPFASGAIEQTLLHGHYRHEYRFFDASGAIRYIRDDLRLLPAQTYDHQQIIGAMVDITELKQARFELEASNHKLKTLFNTMSEGLVLHDTSGAIVDANPSAELMLHCSLDEMRGLIPRVEDWKTIYEDGSEFPSELYPSNEVLRTSLPVRDVVMGIERARVQRWLKLNAEPLFEQEQLSGALVTIDDISSEVAIRRELKQRALVMSNLADMAARFLQHSDWLQLLRSMMPSVSRALAVDAIYLYQNHMQQDLVTGELLTQWRRDQKEHVRTFKQLNNKISRWYPAIQQLAKGSVVAGLAQDMDQMLRPMLKRFRIQAIALVPVMVDGEWWGLLGVEQHHSCREWNQVELDALKMLATALGNAVKRQQFESSLQQAAAVFESTREGIMVTDASNRIIQVNQSLLHMLGYEEAEVLGNSPAMFASGRHDQSFYTKMWQQLSKHGHWQGEVWNRRKNGEIYPELLSISTIVDASQQITHYVAVFADITQLKASEQELAYLAHHDVLTDLPNRLLMSSRLQNAVDIAKRDQHQFAVLMMDLDRFKYINDSFGHPAGDELLKLVATSLKQRLRDIDTVARFGGDEFIILLEQLHQSEDAARFATQLINDMSQPWILSNNVEVRIGASIGISIYPDHGSEGETLLSNADAALYRAKEQGRGRFAYYSDDLTLYARQRIELEARLRAALQLKQFLVYYQPQTDIKTGLIVGAEALVRWNDPVEGLIPPGRFIPIAEDTGLIGAIGDWVLAETCRQGAAWRAAGLPDLKLAVNLSSHQFSHGDIGAQTAQILKDTGFPAELLELELTESAIMSREQQAGQVLADLNLMGINLAIDDFGTGYSSFAYLQRYKLDVLKIDKSFIDDMADNSESQAIVTAIISMAHILGLKALAEGVEQQEQLDYLRQQGCDYYQGYLCSKPLPAKDFEQLIRSQNA</sequence>
<proteinExistence type="predicted"/>